<protein>
    <recommendedName>
        <fullName evidence="1">Polysaccharide pyruvyl transferase domain-containing protein</fullName>
    </recommendedName>
</protein>
<keyword evidence="3" id="KW-1185">Reference proteome</keyword>
<name>A0A8J3DZ37_9HYPH</name>
<accession>A0A8J3DZ37</accession>
<dbReference type="PANTHER" id="PTHR36836:SF1">
    <property type="entry name" value="COLANIC ACID BIOSYNTHESIS PROTEIN WCAK"/>
    <property type="match status" value="1"/>
</dbReference>
<sequence>MSVIEARTPREAEWRQVPSASFGQAVVLRCFNVKYSPNLGDGILSECLEAALIALGADPDTQSIDLAARTRFGDVMTGRSGALKVLDSLPDALRRKAVRLPLALSASMKWRPHYAEGLEGASGVVIGGGNLISDIDLNFPTKLPLAIAEAERRNLPVAIYACGAGCDFSEAGLRRLRRAFASPALRAVFVRDQDSKTVWDKLLAPATGHIAQVVRDPGLLASEVYDARSPRQKANSRPIAGLGIISPIAIRYHSDKAPSPRALEEWFVEAASGLVRLGFSVRVFTNGSPEDVAFAARLRPRLASLGSSADISFFDQRTPRELCRHIAGFDVMLAHRMHAVIAAYSYGVPAIALEWDRKLRSFMASVGREQWLADPLSIDGPRCAELAMLAHAEGIPDAERCAVIAEARADVAKLWQVFAPGAAA</sequence>
<dbReference type="PANTHER" id="PTHR36836">
    <property type="entry name" value="COLANIC ACID BIOSYNTHESIS PROTEIN WCAK"/>
    <property type="match status" value="1"/>
</dbReference>
<dbReference type="AlphaFoldDB" id="A0A8J3DZ37"/>
<reference evidence="2" key="1">
    <citation type="journal article" date="2014" name="Int. J. Syst. Evol. Microbiol.">
        <title>Complete genome sequence of Corynebacterium casei LMG S-19264T (=DSM 44701T), isolated from a smear-ripened cheese.</title>
        <authorList>
            <consortium name="US DOE Joint Genome Institute (JGI-PGF)"/>
            <person name="Walter F."/>
            <person name="Albersmeier A."/>
            <person name="Kalinowski J."/>
            <person name="Ruckert C."/>
        </authorList>
    </citation>
    <scope>NUCLEOTIDE SEQUENCE</scope>
    <source>
        <strain evidence="2">KCTC 42249</strain>
    </source>
</reference>
<dbReference type="Proteomes" id="UP000630142">
    <property type="component" value="Unassembled WGS sequence"/>
</dbReference>
<dbReference type="Pfam" id="PF04230">
    <property type="entry name" value="PS_pyruv_trans"/>
    <property type="match status" value="1"/>
</dbReference>
<evidence type="ECO:0000313" key="3">
    <source>
        <dbReference type="Proteomes" id="UP000630142"/>
    </source>
</evidence>
<comment type="caution">
    <text evidence="2">The sequence shown here is derived from an EMBL/GenBank/DDBJ whole genome shotgun (WGS) entry which is preliminary data.</text>
</comment>
<dbReference type="EMBL" id="BMZQ01000004">
    <property type="protein sequence ID" value="GHD21950.1"/>
    <property type="molecule type" value="Genomic_DNA"/>
</dbReference>
<reference evidence="2" key="2">
    <citation type="submission" date="2020-09" db="EMBL/GenBank/DDBJ databases">
        <authorList>
            <person name="Sun Q."/>
            <person name="Kim S."/>
        </authorList>
    </citation>
    <scope>NUCLEOTIDE SEQUENCE</scope>
    <source>
        <strain evidence="2">KCTC 42249</strain>
    </source>
</reference>
<gene>
    <name evidence="2" type="ORF">GCM10016234_35800</name>
</gene>
<evidence type="ECO:0000259" key="1">
    <source>
        <dbReference type="Pfam" id="PF04230"/>
    </source>
</evidence>
<organism evidence="2 3">
    <name type="scientific">Tianweitania populi</name>
    <dbReference type="NCBI Taxonomy" id="1607949"/>
    <lineage>
        <taxon>Bacteria</taxon>
        <taxon>Pseudomonadati</taxon>
        <taxon>Pseudomonadota</taxon>
        <taxon>Alphaproteobacteria</taxon>
        <taxon>Hyphomicrobiales</taxon>
        <taxon>Phyllobacteriaceae</taxon>
        <taxon>Tianweitania</taxon>
    </lineage>
</organism>
<feature type="domain" description="Polysaccharide pyruvyl transferase" evidence="1">
    <location>
        <begin position="38"/>
        <end position="356"/>
    </location>
</feature>
<dbReference type="InterPro" id="IPR007345">
    <property type="entry name" value="Polysacch_pyruvyl_Trfase"/>
</dbReference>
<dbReference type="RefSeq" id="WP_189506630.1">
    <property type="nucleotide sequence ID" value="NZ_BMZQ01000004.1"/>
</dbReference>
<evidence type="ECO:0000313" key="2">
    <source>
        <dbReference type="EMBL" id="GHD21950.1"/>
    </source>
</evidence>
<proteinExistence type="predicted"/>